<feature type="compositionally biased region" description="Polar residues" evidence="1">
    <location>
        <begin position="479"/>
        <end position="510"/>
    </location>
</feature>
<name>A0AAV1K530_9NEOP</name>
<dbReference type="AlphaFoldDB" id="A0AAV1K530"/>
<feature type="compositionally biased region" description="Basic and acidic residues" evidence="1">
    <location>
        <begin position="327"/>
        <end position="341"/>
    </location>
</feature>
<feature type="compositionally biased region" description="Polar residues" evidence="1">
    <location>
        <begin position="431"/>
        <end position="448"/>
    </location>
</feature>
<comment type="caution">
    <text evidence="2">The sequence shown here is derived from an EMBL/GenBank/DDBJ whole genome shotgun (WGS) entry which is preliminary data.</text>
</comment>
<feature type="region of interest" description="Disordered" evidence="1">
    <location>
        <begin position="293"/>
        <end position="510"/>
    </location>
</feature>
<accession>A0AAV1K530</accession>
<evidence type="ECO:0000256" key="1">
    <source>
        <dbReference type="SAM" id="MobiDB-lite"/>
    </source>
</evidence>
<evidence type="ECO:0000313" key="2">
    <source>
        <dbReference type="EMBL" id="CAK1556018.1"/>
    </source>
</evidence>
<feature type="compositionally biased region" description="Basic and acidic residues" evidence="1">
    <location>
        <begin position="296"/>
        <end position="307"/>
    </location>
</feature>
<feature type="compositionally biased region" description="Polar residues" evidence="1">
    <location>
        <begin position="402"/>
        <end position="423"/>
    </location>
</feature>
<feature type="compositionally biased region" description="Basic and acidic residues" evidence="1">
    <location>
        <begin position="349"/>
        <end position="373"/>
    </location>
</feature>
<proteinExistence type="predicted"/>
<feature type="compositionally biased region" description="Low complexity" evidence="1">
    <location>
        <begin position="460"/>
        <end position="469"/>
    </location>
</feature>
<keyword evidence="3" id="KW-1185">Reference proteome</keyword>
<dbReference type="EMBL" id="CAVLEF010000281">
    <property type="protein sequence ID" value="CAK1556018.1"/>
    <property type="molecule type" value="Genomic_DNA"/>
</dbReference>
<gene>
    <name evidence="2" type="ORF">LNINA_LOCUS14793</name>
</gene>
<feature type="compositionally biased region" description="Basic and acidic residues" evidence="1">
    <location>
        <begin position="380"/>
        <end position="401"/>
    </location>
</feature>
<evidence type="ECO:0000313" key="3">
    <source>
        <dbReference type="Proteomes" id="UP001497472"/>
    </source>
</evidence>
<reference evidence="2 3" key="1">
    <citation type="submission" date="2023-11" db="EMBL/GenBank/DDBJ databases">
        <authorList>
            <person name="Okamura Y."/>
        </authorList>
    </citation>
    <scope>NUCLEOTIDE SEQUENCE [LARGE SCALE GENOMIC DNA]</scope>
</reference>
<sequence length="618" mass="69828">MAHLSAKPDLKQQLLEKEQRLLNEIKYYQQRIEETKSSKRTAAFDSDSSESETEFNIEDEPLLADLVQQEKRLRTCVLATEELTNVVIVQSEMNVLVEAPVIEGEAQISEAGVWKEMVAECRIGYVPISISFFTHQSKRQFAPISYRGLQVLPVKKSQERELSHSVLPQLRIPVHAVHLIQSYNTAYHCRRTVLAKLTDKYGDSLYMEARPEGGCLLKCANVLELSWVLENKVSYLSKFHHKMSLSLEYIDESYLRVIQKANRKLENQSIHTDERTLLLSTIIETCLQARGITSEKNTDDSQRPRIDENDDANIMAPPKLIPKKTKTNKENAQKSSTDVKKNNGVKNSKPNDKEMTAARKSDKSGKSNEDTIKKSNVLNEKNRVETDRNTKSSDNKRKLTDETQNTAVKKSKNNVLNGVIETTSKSKETNVKSTINTKTNGVQTQNVRPDNRNEHQKNLNKNQTNNTDNTSKKSKTDQHNNIASNEKQNLESGTSSTNVQKNKANVASTENNQKAKILGNKNNVRTKKTTADKGRTNQNTLPKINNVASKKRENPVLENKSKLDINKKAGNIKVQNGKPKAIVQNKNSQKSSPRIASKLKALQNFKKVSHIPVLKRVK</sequence>
<organism evidence="2 3">
    <name type="scientific">Leptosia nina</name>
    <dbReference type="NCBI Taxonomy" id="320188"/>
    <lineage>
        <taxon>Eukaryota</taxon>
        <taxon>Metazoa</taxon>
        <taxon>Ecdysozoa</taxon>
        <taxon>Arthropoda</taxon>
        <taxon>Hexapoda</taxon>
        <taxon>Insecta</taxon>
        <taxon>Pterygota</taxon>
        <taxon>Neoptera</taxon>
        <taxon>Endopterygota</taxon>
        <taxon>Lepidoptera</taxon>
        <taxon>Glossata</taxon>
        <taxon>Ditrysia</taxon>
        <taxon>Papilionoidea</taxon>
        <taxon>Pieridae</taxon>
        <taxon>Pierinae</taxon>
        <taxon>Leptosia</taxon>
    </lineage>
</organism>
<dbReference type="Proteomes" id="UP001497472">
    <property type="component" value="Unassembled WGS sequence"/>
</dbReference>
<feature type="compositionally biased region" description="Polar residues" evidence="1">
    <location>
        <begin position="584"/>
        <end position="594"/>
    </location>
</feature>
<protein>
    <submittedName>
        <fullName evidence="2">Uncharacterized protein</fullName>
    </submittedName>
</protein>
<feature type="region of interest" description="Disordered" evidence="1">
    <location>
        <begin position="574"/>
        <end position="594"/>
    </location>
</feature>